<dbReference type="GO" id="GO:0016810">
    <property type="term" value="F:hydrolase activity, acting on carbon-nitrogen (but not peptide) bonds"/>
    <property type="evidence" value="ECO:0007669"/>
    <property type="project" value="InterPro"/>
</dbReference>
<dbReference type="RefSeq" id="WP_119579076.1">
    <property type="nucleotide sequence ID" value="NZ_QXEC01000025.1"/>
</dbReference>
<dbReference type="EMBL" id="QXEC01000025">
    <property type="protein sequence ID" value="RIV35577.1"/>
    <property type="molecule type" value="Genomic_DNA"/>
</dbReference>
<dbReference type="InterPro" id="IPR002509">
    <property type="entry name" value="NODB_dom"/>
</dbReference>
<feature type="compositionally biased region" description="Low complexity" evidence="1">
    <location>
        <begin position="224"/>
        <end position="234"/>
    </location>
</feature>
<keyword evidence="4" id="KW-1185">Reference proteome</keyword>
<dbReference type="GO" id="GO:0005975">
    <property type="term" value="P:carbohydrate metabolic process"/>
    <property type="evidence" value="ECO:0007669"/>
    <property type="project" value="InterPro"/>
</dbReference>
<dbReference type="InterPro" id="IPR050248">
    <property type="entry name" value="Polysacc_deacetylase_ArnD"/>
</dbReference>
<dbReference type="Proteomes" id="UP000283832">
    <property type="component" value="Unassembled WGS sequence"/>
</dbReference>
<accession>A0A418MQ73</accession>
<dbReference type="PROSITE" id="PS51677">
    <property type="entry name" value="NODB"/>
    <property type="match status" value="1"/>
</dbReference>
<evidence type="ECO:0000313" key="4">
    <source>
        <dbReference type="Proteomes" id="UP000283832"/>
    </source>
</evidence>
<feature type="region of interest" description="Disordered" evidence="1">
    <location>
        <begin position="212"/>
        <end position="234"/>
    </location>
</feature>
<feature type="domain" description="NodB homology" evidence="2">
    <location>
        <begin position="29"/>
        <end position="209"/>
    </location>
</feature>
<dbReference type="OrthoDB" id="3864432at2"/>
<sequence>MSPRTHPPHHVLSGPGTAVRPETTVGTDHVLCLTFDDGPHPVHTPRLLDVLAANDVRAVFFLQGDQVAHHPELVRRIIAGGHALGNHGMHHDDMSTWTPGRIASDLLETNAVIRRAVPHSRVSYFRAPYGNWGQTPTVATALGMRPIGWQLDVTDWDPPGTDELTRRLTEGVTPGAVVLLHDGGGDRSQTVDAVDLVIAPLRAHGWRFALPPPDPAPAAPPGALPSTAGTAPRA</sequence>
<reference evidence="3 4" key="1">
    <citation type="submission" date="2018-08" db="EMBL/GenBank/DDBJ databases">
        <title>Jishengella sp. nov., isolated from a root of Azadirachta indica A. Juss. var. siamensis Valenton.</title>
        <authorList>
            <person name="Kuncharoen N."/>
            <person name="Tanasupawat S."/>
            <person name="Kudo T."/>
            <person name="Ohkuma M."/>
        </authorList>
    </citation>
    <scope>NUCLEOTIDE SEQUENCE [LARGE SCALE GENOMIC DNA]</scope>
    <source>
        <strain evidence="3 4">AZ1-13</strain>
    </source>
</reference>
<gene>
    <name evidence="3" type="ORF">D2L64_21840</name>
</gene>
<dbReference type="PANTHER" id="PTHR10587:SF137">
    <property type="entry name" value="4-DEOXY-4-FORMAMIDO-L-ARABINOSE-PHOSPHOUNDECAPRENOL DEFORMYLASE ARND-RELATED"/>
    <property type="match status" value="1"/>
</dbReference>
<dbReference type="PANTHER" id="PTHR10587">
    <property type="entry name" value="GLYCOSYL TRANSFERASE-RELATED"/>
    <property type="match status" value="1"/>
</dbReference>
<dbReference type="InterPro" id="IPR011330">
    <property type="entry name" value="Glyco_hydro/deAcase_b/a-brl"/>
</dbReference>
<evidence type="ECO:0000313" key="3">
    <source>
        <dbReference type="EMBL" id="RIV35577.1"/>
    </source>
</evidence>
<comment type="caution">
    <text evidence="3">The sequence shown here is derived from an EMBL/GenBank/DDBJ whole genome shotgun (WGS) entry which is preliminary data.</text>
</comment>
<evidence type="ECO:0000256" key="1">
    <source>
        <dbReference type="SAM" id="MobiDB-lite"/>
    </source>
</evidence>
<dbReference type="CDD" id="cd10917">
    <property type="entry name" value="CE4_NodB_like_6s_7s"/>
    <property type="match status" value="1"/>
</dbReference>
<dbReference type="AlphaFoldDB" id="A0A418MQ73"/>
<feature type="region of interest" description="Disordered" evidence="1">
    <location>
        <begin position="1"/>
        <end position="22"/>
    </location>
</feature>
<dbReference type="SUPFAM" id="SSF88713">
    <property type="entry name" value="Glycoside hydrolase/deacetylase"/>
    <property type="match status" value="1"/>
</dbReference>
<evidence type="ECO:0000259" key="2">
    <source>
        <dbReference type="PROSITE" id="PS51677"/>
    </source>
</evidence>
<dbReference type="Pfam" id="PF01522">
    <property type="entry name" value="Polysacc_deac_1"/>
    <property type="match status" value="1"/>
</dbReference>
<proteinExistence type="predicted"/>
<feature type="compositionally biased region" description="Pro residues" evidence="1">
    <location>
        <begin position="212"/>
        <end position="223"/>
    </location>
</feature>
<dbReference type="Gene3D" id="3.20.20.370">
    <property type="entry name" value="Glycoside hydrolase/deacetylase"/>
    <property type="match status" value="1"/>
</dbReference>
<protein>
    <submittedName>
        <fullName evidence="3">Polysaccharide deacetylase family protein</fullName>
    </submittedName>
</protein>
<organism evidence="3 4">
    <name type="scientific">Micromonospora radicis</name>
    <dbReference type="NCBI Taxonomy" id="1894971"/>
    <lineage>
        <taxon>Bacteria</taxon>
        <taxon>Bacillati</taxon>
        <taxon>Actinomycetota</taxon>
        <taxon>Actinomycetes</taxon>
        <taxon>Micromonosporales</taxon>
        <taxon>Micromonosporaceae</taxon>
        <taxon>Micromonospora</taxon>
    </lineage>
</organism>
<name>A0A418MQ73_9ACTN</name>